<accession>A0A0A9CR31</accession>
<reference evidence="1" key="1">
    <citation type="submission" date="2014-09" db="EMBL/GenBank/DDBJ databases">
        <authorList>
            <person name="Magalhaes I.L.F."/>
            <person name="Oliveira U."/>
            <person name="Santos F.R."/>
            <person name="Vidigal T.H.D.A."/>
            <person name="Brescovit A.D."/>
            <person name="Santos A.J."/>
        </authorList>
    </citation>
    <scope>NUCLEOTIDE SEQUENCE</scope>
    <source>
        <tissue evidence="1">Shoot tissue taken approximately 20 cm above the soil surface</tissue>
    </source>
</reference>
<reference evidence="1" key="2">
    <citation type="journal article" date="2015" name="Data Brief">
        <title>Shoot transcriptome of the giant reed, Arundo donax.</title>
        <authorList>
            <person name="Barrero R.A."/>
            <person name="Guerrero F.D."/>
            <person name="Moolhuijzen P."/>
            <person name="Goolsby J.A."/>
            <person name="Tidwell J."/>
            <person name="Bellgard S.E."/>
            <person name="Bellgard M.I."/>
        </authorList>
    </citation>
    <scope>NUCLEOTIDE SEQUENCE</scope>
    <source>
        <tissue evidence="1">Shoot tissue taken approximately 20 cm above the soil surface</tissue>
    </source>
</reference>
<dbReference type="AlphaFoldDB" id="A0A0A9CR31"/>
<sequence>MWQLRISSVFRHIQRLKQKSQSQKNRGNLKMFRRSHILVSSGRKIRTTLMEVISGQMV</sequence>
<protein>
    <submittedName>
        <fullName evidence="1">Uncharacterized protein</fullName>
    </submittedName>
</protein>
<name>A0A0A9CR31_ARUDO</name>
<organism evidence="1">
    <name type="scientific">Arundo donax</name>
    <name type="common">Giant reed</name>
    <name type="synonym">Donax arundinaceus</name>
    <dbReference type="NCBI Taxonomy" id="35708"/>
    <lineage>
        <taxon>Eukaryota</taxon>
        <taxon>Viridiplantae</taxon>
        <taxon>Streptophyta</taxon>
        <taxon>Embryophyta</taxon>
        <taxon>Tracheophyta</taxon>
        <taxon>Spermatophyta</taxon>
        <taxon>Magnoliopsida</taxon>
        <taxon>Liliopsida</taxon>
        <taxon>Poales</taxon>
        <taxon>Poaceae</taxon>
        <taxon>PACMAD clade</taxon>
        <taxon>Arundinoideae</taxon>
        <taxon>Arundineae</taxon>
        <taxon>Arundo</taxon>
    </lineage>
</organism>
<proteinExistence type="predicted"/>
<dbReference type="EMBL" id="GBRH01220997">
    <property type="protein sequence ID" value="JAD76898.1"/>
    <property type="molecule type" value="Transcribed_RNA"/>
</dbReference>
<evidence type="ECO:0000313" key="1">
    <source>
        <dbReference type="EMBL" id="JAD76898.1"/>
    </source>
</evidence>